<feature type="domain" description="Luciferase-like" evidence="2">
    <location>
        <begin position="16"/>
        <end position="111"/>
    </location>
</feature>
<dbReference type="PANTHER" id="PTHR30137">
    <property type="entry name" value="LUCIFERASE-LIKE MONOOXYGENASE"/>
    <property type="match status" value="1"/>
</dbReference>
<protein>
    <submittedName>
        <fullName evidence="3">Luciferase family oxidoreductase group 1</fullName>
    </submittedName>
</protein>
<dbReference type="NCBIfam" id="TIGR03558">
    <property type="entry name" value="oxido_grp_1"/>
    <property type="match status" value="1"/>
</dbReference>
<dbReference type="InterPro" id="IPR036661">
    <property type="entry name" value="Luciferase-like_sf"/>
</dbReference>
<dbReference type="GO" id="GO:0016705">
    <property type="term" value="F:oxidoreductase activity, acting on paired donors, with incorporation or reduction of molecular oxygen"/>
    <property type="evidence" value="ECO:0007669"/>
    <property type="project" value="InterPro"/>
</dbReference>
<evidence type="ECO:0000313" key="4">
    <source>
        <dbReference type="Proteomes" id="UP000584374"/>
    </source>
</evidence>
<organism evidence="3 4">
    <name type="scientific">Saccharopolyspora phatthalungensis</name>
    <dbReference type="NCBI Taxonomy" id="664693"/>
    <lineage>
        <taxon>Bacteria</taxon>
        <taxon>Bacillati</taxon>
        <taxon>Actinomycetota</taxon>
        <taxon>Actinomycetes</taxon>
        <taxon>Pseudonocardiales</taxon>
        <taxon>Pseudonocardiaceae</taxon>
        <taxon>Saccharopolyspora</taxon>
    </lineage>
</organism>
<dbReference type="InterPro" id="IPR050766">
    <property type="entry name" value="Bact_Lucif_Oxidored"/>
</dbReference>
<evidence type="ECO:0000256" key="1">
    <source>
        <dbReference type="ARBA" id="ARBA00007789"/>
    </source>
</evidence>
<dbReference type="Pfam" id="PF00296">
    <property type="entry name" value="Bac_luciferase"/>
    <property type="match status" value="2"/>
</dbReference>
<evidence type="ECO:0000313" key="3">
    <source>
        <dbReference type="EMBL" id="MBB5159788.1"/>
    </source>
</evidence>
<gene>
    <name evidence="3" type="ORF">BJ970_007388</name>
</gene>
<dbReference type="RefSeq" id="WP_184732761.1">
    <property type="nucleotide sequence ID" value="NZ_JACHIW010000003.1"/>
</dbReference>
<dbReference type="EMBL" id="JACHIW010000003">
    <property type="protein sequence ID" value="MBB5159788.1"/>
    <property type="molecule type" value="Genomic_DNA"/>
</dbReference>
<name>A0A840QJZ5_9PSEU</name>
<dbReference type="Gene3D" id="3.20.20.30">
    <property type="entry name" value="Luciferase-like domain"/>
    <property type="match status" value="1"/>
</dbReference>
<accession>A0A840QJZ5</accession>
<comment type="caution">
    <text evidence="3">The sequence shown here is derived from an EMBL/GenBank/DDBJ whole genome shotgun (WGS) entry which is preliminary data.</text>
</comment>
<dbReference type="PANTHER" id="PTHR30137:SF6">
    <property type="entry name" value="LUCIFERASE-LIKE MONOOXYGENASE"/>
    <property type="match status" value="1"/>
</dbReference>
<dbReference type="InterPro" id="IPR011251">
    <property type="entry name" value="Luciferase-like_dom"/>
</dbReference>
<dbReference type="InterPro" id="IPR019949">
    <property type="entry name" value="CmoO-like"/>
</dbReference>
<dbReference type="AlphaFoldDB" id="A0A840QJZ5"/>
<proteinExistence type="predicted"/>
<evidence type="ECO:0000259" key="2">
    <source>
        <dbReference type="Pfam" id="PF00296"/>
    </source>
</evidence>
<keyword evidence="4" id="KW-1185">Reference proteome</keyword>
<dbReference type="GO" id="GO:0005829">
    <property type="term" value="C:cytosol"/>
    <property type="evidence" value="ECO:0007669"/>
    <property type="project" value="TreeGrafter"/>
</dbReference>
<feature type="domain" description="Luciferase-like" evidence="2">
    <location>
        <begin position="190"/>
        <end position="350"/>
    </location>
</feature>
<sequence>MPTPLSVLDLSPIVSGQTSADALRNTIDLAQRAERLGYRRYWVAEHHLTPGVASSAPAVLIALVAGATSQIRVGSGAVLLGHHAPLVVAEQFATIAQLHPGRIDLGLGRSGLVRSRELVRRFTARTDGSAPEAKVVDGLLIPPKPRALGGSKRFAARIEEQQRLLSVGEPAEALVDYRGQVTQILQFVSGDFHASSGEPVHAVPVEGADFDVWILGSSAGESSAAAGSLGLPFAANYHVSPSTVLEAVAAYRKNFTASARLSRPYVVVSADVVVADSDTKARELAAPYGPWVHSIRAGEGAIPFPSPAEAAEFPWTDQARELVADRVETQIVGTPEAVVPKLAALRDATAADELVITTVTHDHADRIRSYELLAKAWETT</sequence>
<dbReference type="Proteomes" id="UP000584374">
    <property type="component" value="Unassembled WGS sequence"/>
</dbReference>
<dbReference type="SUPFAM" id="SSF51679">
    <property type="entry name" value="Bacterial luciferase-like"/>
    <property type="match status" value="1"/>
</dbReference>
<comment type="similarity">
    <text evidence="1">To bacterial alkanal monooxygenase alpha and beta chains.</text>
</comment>
<reference evidence="3 4" key="1">
    <citation type="submission" date="2020-08" db="EMBL/GenBank/DDBJ databases">
        <title>Sequencing the genomes of 1000 actinobacteria strains.</title>
        <authorList>
            <person name="Klenk H.-P."/>
        </authorList>
    </citation>
    <scope>NUCLEOTIDE SEQUENCE [LARGE SCALE GENOMIC DNA]</scope>
    <source>
        <strain evidence="3 4">DSM 45584</strain>
    </source>
</reference>